<keyword evidence="2" id="KW-1185">Reference proteome</keyword>
<proteinExistence type="predicted"/>
<evidence type="ECO:0000313" key="2">
    <source>
        <dbReference type="Proteomes" id="UP001500755"/>
    </source>
</evidence>
<dbReference type="Proteomes" id="UP001500755">
    <property type="component" value="Unassembled WGS sequence"/>
</dbReference>
<protein>
    <submittedName>
        <fullName evidence="1">Uncharacterized protein</fullName>
    </submittedName>
</protein>
<dbReference type="EMBL" id="BAAANO010000020">
    <property type="protein sequence ID" value="GAA2010922.1"/>
    <property type="molecule type" value="Genomic_DNA"/>
</dbReference>
<accession>A0ABP5F2K7</accession>
<gene>
    <name evidence="1" type="ORF">GCM10009755_22760</name>
</gene>
<comment type="caution">
    <text evidence="1">The sequence shown here is derived from an EMBL/GenBank/DDBJ whole genome shotgun (WGS) entry which is preliminary data.</text>
</comment>
<organism evidence="1 2">
    <name type="scientific">Brevibacterium samyangense</name>
    <dbReference type="NCBI Taxonomy" id="366888"/>
    <lineage>
        <taxon>Bacteria</taxon>
        <taxon>Bacillati</taxon>
        <taxon>Actinomycetota</taxon>
        <taxon>Actinomycetes</taxon>
        <taxon>Micrococcales</taxon>
        <taxon>Brevibacteriaceae</taxon>
        <taxon>Brevibacterium</taxon>
    </lineage>
</organism>
<sequence length="56" mass="5906">MRTSASPGSFAGTTAYGFGVMAFLLIEVGIHSNADPAHPIPPRGWGYPYDPAGEIR</sequence>
<name>A0ABP5F2K7_9MICO</name>
<evidence type="ECO:0000313" key="1">
    <source>
        <dbReference type="EMBL" id="GAA2010922.1"/>
    </source>
</evidence>
<reference evidence="2" key="1">
    <citation type="journal article" date="2019" name="Int. J. Syst. Evol. Microbiol.">
        <title>The Global Catalogue of Microorganisms (GCM) 10K type strain sequencing project: providing services to taxonomists for standard genome sequencing and annotation.</title>
        <authorList>
            <consortium name="The Broad Institute Genomics Platform"/>
            <consortium name="The Broad Institute Genome Sequencing Center for Infectious Disease"/>
            <person name="Wu L."/>
            <person name="Ma J."/>
        </authorList>
    </citation>
    <scope>NUCLEOTIDE SEQUENCE [LARGE SCALE GENOMIC DNA]</scope>
    <source>
        <strain evidence="2">JCM 14546</strain>
    </source>
</reference>